<dbReference type="InterPro" id="IPR024706">
    <property type="entry name" value="Peroxiredoxin_AhpC-typ"/>
</dbReference>
<dbReference type="RefSeq" id="WP_089825718.1">
    <property type="nucleotide sequence ID" value="NZ_FODV01000009.1"/>
</dbReference>
<feature type="active site" description="Cysteine sulfenic acid (-SOH) intermediate; for peroxidase activity" evidence="3">
    <location>
        <position position="51"/>
    </location>
</feature>
<evidence type="ECO:0000313" key="6">
    <source>
        <dbReference type="Proteomes" id="UP000199126"/>
    </source>
</evidence>
<dbReference type="AlphaFoldDB" id="A0A1H8U187"/>
<dbReference type="EMBL" id="FODV01000009">
    <property type="protein sequence ID" value="SEO96816.1"/>
    <property type="molecule type" value="Genomic_DNA"/>
</dbReference>
<evidence type="ECO:0000313" key="5">
    <source>
        <dbReference type="EMBL" id="SEO96816.1"/>
    </source>
</evidence>
<proteinExistence type="predicted"/>
<evidence type="ECO:0000256" key="1">
    <source>
        <dbReference type="ARBA" id="ARBA00023002"/>
    </source>
</evidence>
<dbReference type="GO" id="GO:0016209">
    <property type="term" value="F:antioxidant activity"/>
    <property type="evidence" value="ECO:0007669"/>
    <property type="project" value="InterPro"/>
</dbReference>
<dbReference type="InterPro" id="IPR036249">
    <property type="entry name" value="Thioredoxin-like_sf"/>
</dbReference>
<dbReference type="SUPFAM" id="SSF52833">
    <property type="entry name" value="Thioredoxin-like"/>
    <property type="match status" value="1"/>
</dbReference>
<evidence type="ECO:0000256" key="3">
    <source>
        <dbReference type="PIRSR" id="PIRSR000239-1"/>
    </source>
</evidence>
<evidence type="ECO:0000259" key="4">
    <source>
        <dbReference type="PROSITE" id="PS51352"/>
    </source>
</evidence>
<evidence type="ECO:0000256" key="2">
    <source>
        <dbReference type="ARBA" id="ARBA00023284"/>
    </source>
</evidence>
<accession>A0A1H8U187</accession>
<keyword evidence="1" id="KW-0560">Oxidoreductase</keyword>
<dbReference type="PIRSF" id="PIRSF000239">
    <property type="entry name" value="AHPC"/>
    <property type="match status" value="1"/>
</dbReference>
<gene>
    <name evidence="5" type="ORF">SAMN04487948_10952</name>
</gene>
<feature type="domain" description="Thioredoxin" evidence="4">
    <location>
        <begin position="2"/>
        <end position="163"/>
    </location>
</feature>
<dbReference type="GO" id="GO:0016491">
    <property type="term" value="F:oxidoreductase activity"/>
    <property type="evidence" value="ECO:0007669"/>
    <property type="project" value="UniProtKB-KW"/>
</dbReference>
<dbReference type="PROSITE" id="PS51352">
    <property type="entry name" value="THIOREDOXIN_2"/>
    <property type="match status" value="1"/>
</dbReference>
<name>A0A1H8U187_9EURY</name>
<dbReference type="InterPro" id="IPR000866">
    <property type="entry name" value="AhpC/TSA"/>
</dbReference>
<dbReference type="OrthoDB" id="6924at2157"/>
<dbReference type="InterPro" id="IPR050455">
    <property type="entry name" value="Tpx_Peroxidase_subfamily"/>
</dbReference>
<reference evidence="6" key="1">
    <citation type="submission" date="2016-10" db="EMBL/GenBank/DDBJ databases">
        <authorList>
            <person name="Varghese N."/>
            <person name="Submissions S."/>
        </authorList>
    </citation>
    <scope>NUCLEOTIDE SEQUENCE [LARGE SCALE GENOMIC DNA]</scope>
    <source>
        <strain evidence="6">CGMCC 1.10121</strain>
    </source>
</reference>
<keyword evidence="2" id="KW-0676">Redox-active center</keyword>
<sequence>MVDIGEAAPDFTVPKAGGDAYNDVEEFTFGDVVGDGPTVLAFYPAAFTSGCTAEMCALRDSMGLFDDLDAQVYGVSVDLPFSQNVWIREENLNFPMLSDWDHEVIRKYDVVLDDMYGMIEVAERSVFVVDTDGVVTYRWVRKGDNPDFDELVTETRDAVEDAL</sequence>
<keyword evidence="6" id="KW-1185">Reference proteome</keyword>
<dbReference type="Pfam" id="PF00578">
    <property type="entry name" value="AhpC-TSA"/>
    <property type="match status" value="1"/>
</dbReference>
<dbReference type="InterPro" id="IPR013766">
    <property type="entry name" value="Thioredoxin_domain"/>
</dbReference>
<dbReference type="PANTHER" id="PTHR43110:SF1">
    <property type="entry name" value="THIOL PEROXIDASE"/>
    <property type="match status" value="1"/>
</dbReference>
<dbReference type="PANTHER" id="PTHR43110">
    <property type="entry name" value="THIOL PEROXIDASE"/>
    <property type="match status" value="1"/>
</dbReference>
<protein>
    <submittedName>
        <fullName evidence="5">Peroxiredoxin</fullName>
    </submittedName>
</protein>
<dbReference type="Gene3D" id="3.40.30.10">
    <property type="entry name" value="Glutaredoxin"/>
    <property type="match status" value="1"/>
</dbReference>
<dbReference type="Proteomes" id="UP000199126">
    <property type="component" value="Unassembled WGS sequence"/>
</dbReference>
<organism evidence="5 6">
    <name type="scientific">Halogranum amylolyticum</name>
    <dbReference type="NCBI Taxonomy" id="660520"/>
    <lineage>
        <taxon>Archaea</taxon>
        <taxon>Methanobacteriati</taxon>
        <taxon>Methanobacteriota</taxon>
        <taxon>Stenosarchaea group</taxon>
        <taxon>Halobacteria</taxon>
        <taxon>Halobacteriales</taxon>
        <taxon>Haloferacaceae</taxon>
    </lineage>
</organism>